<protein>
    <recommendedName>
        <fullName evidence="4">Lipoprotein</fullName>
    </recommendedName>
</protein>
<comment type="caution">
    <text evidence="2">The sequence shown here is derived from an EMBL/GenBank/DDBJ whole genome shotgun (WGS) entry which is preliminary data.</text>
</comment>
<dbReference type="RefSeq" id="WP_209697184.1">
    <property type="nucleotide sequence ID" value="NZ_BAAAVU010000033.1"/>
</dbReference>
<keyword evidence="3" id="KW-1185">Reference proteome</keyword>
<proteinExistence type="predicted"/>
<dbReference type="EMBL" id="JAGINT010000002">
    <property type="protein sequence ID" value="MBP2354370.1"/>
    <property type="molecule type" value="Genomic_DNA"/>
</dbReference>
<name>A0ABS4URX1_9ACTN</name>
<organism evidence="2 3">
    <name type="scientific">Kribbella aluminosa</name>
    <dbReference type="NCBI Taxonomy" id="416017"/>
    <lineage>
        <taxon>Bacteria</taxon>
        <taxon>Bacillati</taxon>
        <taxon>Actinomycetota</taxon>
        <taxon>Actinomycetes</taxon>
        <taxon>Propionibacteriales</taxon>
        <taxon>Kribbellaceae</taxon>
        <taxon>Kribbella</taxon>
    </lineage>
</organism>
<feature type="chain" id="PRO_5046738961" description="Lipoprotein" evidence="1">
    <location>
        <begin position="27"/>
        <end position="109"/>
    </location>
</feature>
<dbReference type="PROSITE" id="PS51257">
    <property type="entry name" value="PROKAR_LIPOPROTEIN"/>
    <property type="match status" value="1"/>
</dbReference>
<gene>
    <name evidence="2" type="ORF">JOF29_005480</name>
</gene>
<keyword evidence="1" id="KW-0732">Signal</keyword>
<evidence type="ECO:0000313" key="2">
    <source>
        <dbReference type="EMBL" id="MBP2354370.1"/>
    </source>
</evidence>
<feature type="signal peptide" evidence="1">
    <location>
        <begin position="1"/>
        <end position="26"/>
    </location>
</feature>
<evidence type="ECO:0008006" key="4">
    <source>
        <dbReference type="Google" id="ProtNLM"/>
    </source>
</evidence>
<evidence type="ECO:0000313" key="3">
    <source>
        <dbReference type="Proteomes" id="UP000755585"/>
    </source>
</evidence>
<sequence>MHHLLRRTATVAAVVLLTACAATRHATEPSPSTPQTTATSVRPTTFRYDVNQLQAALPVTIGRYRFESAVYVYPVGGSWTLRSDPLDGWTVVPAECRATRDRLTAELKG</sequence>
<evidence type="ECO:0000256" key="1">
    <source>
        <dbReference type="SAM" id="SignalP"/>
    </source>
</evidence>
<dbReference type="Proteomes" id="UP000755585">
    <property type="component" value="Unassembled WGS sequence"/>
</dbReference>
<reference evidence="2 3" key="1">
    <citation type="submission" date="2021-03" db="EMBL/GenBank/DDBJ databases">
        <title>Sequencing the genomes of 1000 actinobacteria strains.</title>
        <authorList>
            <person name="Klenk H.-P."/>
        </authorList>
    </citation>
    <scope>NUCLEOTIDE SEQUENCE [LARGE SCALE GENOMIC DNA]</scope>
    <source>
        <strain evidence="2 3">DSM 18824</strain>
    </source>
</reference>
<accession>A0ABS4URX1</accession>